<name>A0ABQ9CN42_9PASS</name>
<dbReference type="EMBL" id="WHWB01034787">
    <property type="protein sequence ID" value="KAJ7404148.1"/>
    <property type="molecule type" value="Genomic_DNA"/>
</dbReference>
<accession>A0ABQ9CN42</accession>
<sequence length="68" mass="7681">MIEQLTLETICRHIKDRKISSSDQHGFTKDDGTEFTISKFVDDTKLGKVADKPEGCPAIQRDLDSLEK</sequence>
<protein>
    <submittedName>
        <fullName evidence="1">Uncharacterized protein</fullName>
    </submittedName>
</protein>
<evidence type="ECO:0000313" key="1">
    <source>
        <dbReference type="EMBL" id="KAJ7404148.1"/>
    </source>
</evidence>
<keyword evidence="2" id="KW-1185">Reference proteome</keyword>
<dbReference type="Proteomes" id="UP001145742">
    <property type="component" value="Unassembled WGS sequence"/>
</dbReference>
<proteinExistence type="predicted"/>
<reference evidence="1" key="1">
    <citation type="submission" date="2019-10" db="EMBL/GenBank/DDBJ databases">
        <authorList>
            <person name="Soares A.E.R."/>
            <person name="Aleixo A."/>
            <person name="Schneider P."/>
            <person name="Miyaki C.Y."/>
            <person name="Schneider M.P."/>
            <person name="Mello C."/>
            <person name="Vasconcelos A.T.R."/>
        </authorList>
    </citation>
    <scope>NUCLEOTIDE SEQUENCE</scope>
    <source>
        <tissue evidence="1">Muscle</tissue>
    </source>
</reference>
<comment type="caution">
    <text evidence="1">The sequence shown here is derived from an EMBL/GenBank/DDBJ whole genome shotgun (WGS) entry which is preliminary data.</text>
</comment>
<evidence type="ECO:0000313" key="2">
    <source>
        <dbReference type="Proteomes" id="UP001145742"/>
    </source>
</evidence>
<organism evidence="1 2">
    <name type="scientific">Willisornis vidua</name>
    <name type="common">Xingu scale-backed antbird</name>
    <dbReference type="NCBI Taxonomy" id="1566151"/>
    <lineage>
        <taxon>Eukaryota</taxon>
        <taxon>Metazoa</taxon>
        <taxon>Chordata</taxon>
        <taxon>Craniata</taxon>
        <taxon>Vertebrata</taxon>
        <taxon>Euteleostomi</taxon>
        <taxon>Archelosauria</taxon>
        <taxon>Archosauria</taxon>
        <taxon>Dinosauria</taxon>
        <taxon>Saurischia</taxon>
        <taxon>Theropoda</taxon>
        <taxon>Coelurosauria</taxon>
        <taxon>Aves</taxon>
        <taxon>Neognathae</taxon>
        <taxon>Neoaves</taxon>
        <taxon>Telluraves</taxon>
        <taxon>Australaves</taxon>
        <taxon>Passeriformes</taxon>
        <taxon>Thamnophilidae</taxon>
        <taxon>Willisornis</taxon>
    </lineage>
</organism>
<gene>
    <name evidence="1" type="ORF">WISP_147110</name>
</gene>